<dbReference type="Proteomes" id="UP001597049">
    <property type="component" value="Unassembled WGS sequence"/>
</dbReference>
<dbReference type="SUPFAM" id="SSF55486">
    <property type="entry name" value="Metalloproteases ('zincins'), catalytic domain"/>
    <property type="match status" value="1"/>
</dbReference>
<feature type="transmembrane region" description="Helical" evidence="1">
    <location>
        <begin position="179"/>
        <end position="196"/>
    </location>
</feature>
<proteinExistence type="predicted"/>
<evidence type="ECO:0000256" key="1">
    <source>
        <dbReference type="SAM" id="Phobius"/>
    </source>
</evidence>
<comment type="caution">
    <text evidence="3">The sequence shown here is derived from an EMBL/GenBank/DDBJ whole genome shotgun (WGS) entry which is preliminary data.</text>
</comment>
<protein>
    <submittedName>
        <fullName evidence="3">M1 family aminopeptidase</fullName>
    </submittedName>
</protein>
<keyword evidence="3" id="KW-0378">Hydrolase</keyword>
<evidence type="ECO:0000259" key="2">
    <source>
        <dbReference type="PROSITE" id="PS50006"/>
    </source>
</evidence>
<keyword evidence="3" id="KW-0031">Aminopeptidase</keyword>
<keyword evidence="1" id="KW-1133">Transmembrane helix</keyword>
<organism evidence="3 4">
    <name type="scientific">Psychroflexus salinarum</name>
    <dbReference type="NCBI Taxonomy" id="546024"/>
    <lineage>
        <taxon>Bacteria</taxon>
        <taxon>Pseudomonadati</taxon>
        <taxon>Bacteroidota</taxon>
        <taxon>Flavobacteriia</taxon>
        <taxon>Flavobacteriales</taxon>
        <taxon>Flavobacteriaceae</taxon>
        <taxon>Psychroflexus</taxon>
    </lineage>
</organism>
<dbReference type="EMBL" id="JBHTIV010000005">
    <property type="protein sequence ID" value="MFD0931894.1"/>
    <property type="molecule type" value="Genomic_DNA"/>
</dbReference>
<dbReference type="InterPro" id="IPR014782">
    <property type="entry name" value="Peptidase_M1_dom"/>
</dbReference>
<accession>A0ABW3GNT5</accession>
<feature type="transmembrane region" description="Helical" evidence="1">
    <location>
        <begin position="242"/>
        <end position="263"/>
    </location>
</feature>
<keyword evidence="1" id="KW-0472">Membrane</keyword>
<feature type="transmembrane region" description="Helical" evidence="1">
    <location>
        <begin position="572"/>
        <end position="593"/>
    </location>
</feature>
<dbReference type="Gene3D" id="1.10.390.10">
    <property type="entry name" value="Neutral Protease Domain 2"/>
    <property type="match status" value="1"/>
</dbReference>
<feature type="transmembrane region" description="Helical" evidence="1">
    <location>
        <begin position="367"/>
        <end position="387"/>
    </location>
</feature>
<dbReference type="InterPro" id="IPR027268">
    <property type="entry name" value="Peptidase_M4/M1_CTD_sf"/>
</dbReference>
<dbReference type="PROSITE" id="PS50006">
    <property type="entry name" value="FHA_DOMAIN"/>
    <property type="match status" value="1"/>
</dbReference>
<gene>
    <name evidence="3" type="ORF">ACFQ0R_04695</name>
</gene>
<keyword evidence="1" id="KW-0812">Transmembrane</keyword>
<feature type="domain" description="FHA" evidence="2">
    <location>
        <begin position="678"/>
        <end position="742"/>
    </location>
</feature>
<feature type="transmembrane region" description="Helical" evidence="1">
    <location>
        <begin position="479"/>
        <end position="500"/>
    </location>
</feature>
<name>A0ABW3GNT5_9FLAO</name>
<dbReference type="RefSeq" id="WP_379657221.1">
    <property type="nucleotide sequence ID" value="NZ_JBHTIV010000005.1"/>
</dbReference>
<dbReference type="GO" id="GO:0004177">
    <property type="term" value="F:aminopeptidase activity"/>
    <property type="evidence" value="ECO:0007669"/>
    <property type="project" value="UniProtKB-KW"/>
</dbReference>
<keyword evidence="4" id="KW-1185">Reference proteome</keyword>
<evidence type="ECO:0000313" key="3">
    <source>
        <dbReference type="EMBL" id="MFD0931894.1"/>
    </source>
</evidence>
<feature type="transmembrane region" description="Helical" evidence="1">
    <location>
        <begin position="328"/>
        <end position="347"/>
    </location>
</feature>
<reference evidence="4" key="1">
    <citation type="journal article" date="2019" name="Int. J. Syst. Evol. Microbiol.">
        <title>The Global Catalogue of Microorganisms (GCM) 10K type strain sequencing project: providing services to taxonomists for standard genome sequencing and annotation.</title>
        <authorList>
            <consortium name="The Broad Institute Genomics Platform"/>
            <consortium name="The Broad Institute Genome Sequencing Center for Infectious Disease"/>
            <person name="Wu L."/>
            <person name="Ma J."/>
        </authorList>
    </citation>
    <scope>NUCLEOTIDE SEQUENCE [LARGE SCALE GENOMIC DNA]</scope>
    <source>
        <strain evidence="4">CCUG 56752</strain>
    </source>
</reference>
<dbReference type="Pfam" id="PF01433">
    <property type="entry name" value="Peptidase_M1"/>
    <property type="match status" value="1"/>
</dbReference>
<feature type="transmembrane region" description="Helical" evidence="1">
    <location>
        <begin position="150"/>
        <end position="172"/>
    </location>
</feature>
<feature type="transmembrane region" description="Helical" evidence="1">
    <location>
        <begin position="103"/>
        <end position="130"/>
    </location>
</feature>
<keyword evidence="3" id="KW-0645">Protease</keyword>
<sequence length="1224" mass="141420">MFSSIFRFELKSWLRTPITYIYTVIMFFFAMIMMASAGGLFDNFTVTTTSPTYQNTALALNSLINTLSVFLYFLLPSIIGASISKDFKYEMHQVLYSYPISKFGYLFAKFLSALSIVLIIILFICFGIYLGSIFPGTNPDLFTDFDIWNYVQPLLLFVIPNIIFFGAVVFAVVTFSRNIFIGFISILALIIIQGFAQSLTADIDNKTLAALIDPLGAQALAFETEYWTVFDRNNNYLPFQGYIIYNRILWAAISILIFAFVFFKFKFNQQAIQFRLFKRKAERVIKRNFGSLIRIKLPEASKAYNFKHWLMMALKHSRFEAQYIFKNWVFISFALVTLLITLSTLSIRNPVYGTSTYPVTREMMQTASGVVSGFMIIITFLIVGMLVNRAKNANMNQLVDVTPFPNWSFLLAKFIAIFKMQASFYILALILAVGVQIYNDYYKFELDLYLFQFFAIDYLRVLAWTVMAFLFHTLIKNHIVGFISLLAFLILLSFFPQFGIEQSVFRFNSGGGATYSDMAGYGPGLKVFYVYRLYWFALAIILYILAILFYRRGVSYSAKQRIELAQEKMNPMYKSVIAVCLVVFIGIGSWVYYNDNVINERFSGNEREQLQVDYEKQFAHLDELDQPRITGVTIDLDLFPETRDMKAKGIFVLKNKTSNPIDSVLISLNDYRSYKQTYAFGKKGETVLKDSLYDFDIFKFDESLLPGEEVKFTFEMQNEPNTLLNQKSMVRTNGTFINNRIFPSFGYRSNYEIQNNKTRKKYGLVPKERMKSPLDSTALGNTYISDDADWIDFETTISTSKDQIAIAPGYLQKEWVEEDRAYFHYKMDKKILNFYAFNSAEYEVYEDKWNDVNIQVFYHKPHDYNIERMVSAAKKSLAYYSENFSPYQFSQLRILEFPLTSGTFAQSFANTVPYSEAIGFIAKVDEEDKESVDYPFSVTAHEVAHQWWAHQVIGANVRGATLLSESMSEYSSLKVLEKEYGAEQMRVFLKDALDKYLRSRRFESQKELPLMLNENQQYIHYNKGSLVLYAMSDYLGEEKMNSILKSFIDKVAFQEPPYTTSVEFVNLLKENTPDSLQYLVKDMFETITLYDNKVTDASYKVLENGKYEVTINANVLKYRSSEKGEKEFTNSSGESLSVETEEEKELKSLPLKDYIEVGVFGETDETIDGIKKENVLYLKKHLISEIQNEFTIIVNELPVEAGIDPYNKLIDTNSGDNRLEVKTN</sequence>
<feature type="transmembrane region" description="Helical" evidence="1">
    <location>
        <begin position="533"/>
        <end position="551"/>
    </location>
</feature>
<evidence type="ECO:0000313" key="4">
    <source>
        <dbReference type="Proteomes" id="UP001597049"/>
    </source>
</evidence>
<feature type="transmembrane region" description="Helical" evidence="1">
    <location>
        <begin position="450"/>
        <end position="472"/>
    </location>
</feature>
<feature type="transmembrane region" description="Helical" evidence="1">
    <location>
        <begin position="422"/>
        <end position="438"/>
    </location>
</feature>
<feature type="transmembrane region" description="Helical" evidence="1">
    <location>
        <begin position="20"/>
        <end position="41"/>
    </location>
</feature>
<dbReference type="InterPro" id="IPR000253">
    <property type="entry name" value="FHA_dom"/>
</dbReference>
<feature type="transmembrane region" description="Helical" evidence="1">
    <location>
        <begin position="61"/>
        <end position="83"/>
    </location>
</feature>